<dbReference type="EMBL" id="JBHMAX010000005">
    <property type="protein sequence ID" value="MFB9730933.1"/>
    <property type="molecule type" value="Genomic_DNA"/>
</dbReference>
<keyword evidence="1" id="KW-1133">Transmembrane helix</keyword>
<dbReference type="InterPro" id="IPR039672">
    <property type="entry name" value="MFS_2"/>
</dbReference>
<feature type="transmembrane region" description="Helical" evidence="1">
    <location>
        <begin position="109"/>
        <end position="129"/>
    </location>
</feature>
<feature type="transmembrane region" description="Helical" evidence="1">
    <location>
        <begin position="12"/>
        <end position="37"/>
    </location>
</feature>
<feature type="transmembrane region" description="Helical" evidence="1">
    <location>
        <begin position="241"/>
        <end position="264"/>
    </location>
</feature>
<keyword evidence="1" id="KW-0812">Transmembrane</keyword>
<evidence type="ECO:0000256" key="1">
    <source>
        <dbReference type="SAM" id="Phobius"/>
    </source>
</evidence>
<dbReference type="RefSeq" id="WP_141339191.1">
    <property type="nucleotide sequence ID" value="NZ_JBHMAX010000005.1"/>
</dbReference>
<feature type="transmembrane region" description="Helical" evidence="1">
    <location>
        <begin position="414"/>
        <end position="437"/>
    </location>
</feature>
<name>A0ABV5UZM0_9MICO</name>
<protein>
    <submittedName>
        <fullName evidence="2">MFS transporter</fullName>
    </submittedName>
</protein>
<evidence type="ECO:0000313" key="3">
    <source>
        <dbReference type="Proteomes" id="UP001589613"/>
    </source>
</evidence>
<accession>A0ABV5UZM0</accession>
<feature type="transmembrane region" description="Helical" evidence="1">
    <location>
        <begin position="150"/>
        <end position="169"/>
    </location>
</feature>
<proteinExistence type="predicted"/>
<gene>
    <name evidence="2" type="ORF">ACFFN0_02620</name>
</gene>
<dbReference type="Gene3D" id="1.20.1250.20">
    <property type="entry name" value="MFS general substrate transporter like domains"/>
    <property type="match status" value="2"/>
</dbReference>
<feature type="transmembrane region" description="Helical" evidence="1">
    <location>
        <begin position="333"/>
        <end position="353"/>
    </location>
</feature>
<dbReference type="PANTHER" id="PTHR11328:SF24">
    <property type="entry name" value="MAJOR FACILITATOR SUPERFAMILY (MFS) PROFILE DOMAIN-CONTAINING PROTEIN"/>
    <property type="match status" value="1"/>
</dbReference>
<dbReference type="SUPFAM" id="SSF103473">
    <property type="entry name" value="MFS general substrate transporter"/>
    <property type="match status" value="1"/>
</dbReference>
<feature type="transmembrane region" description="Helical" evidence="1">
    <location>
        <begin position="276"/>
        <end position="296"/>
    </location>
</feature>
<dbReference type="PANTHER" id="PTHR11328">
    <property type="entry name" value="MAJOR FACILITATOR SUPERFAMILY DOMAIN-CONTAINING PROTEIN"/>
    <property type="match status" value="1"/>
</dbReference>
<feature type="transmembrane region" description="Helical" evidence="1">
    <location>
        <begin position="43"/>
        <end position="63"/>
    </location>
</feature>
<comment type="caution">
    <text evidence="2">The sequence shown here is derived from an EMBL/GenBank/DDBJ whole genome shotgun (WGS) entry which is preliminary data.</text>
</comment>
<feature type="transmembrane region" description="Helical" evidence="1">
    <location>
        <begin position="84"/>
        <end position="103"/>
    </location>
</feature>
<sequence length="454" mass="46780">MAAASQRIPRRAVAGYAAGSVGTGGFGTLPGLVLAYYLTDTLAVPALLATLVVVVPKVWDVVIDPAVGALSDRETRGRGTRTRLMAVGALTLPVGFVGMFAVPDGLSPLWAAVWVTACFVLATTSFSLFQVPYIALPADLTGSYDERTRLMGWRIAVLALAILLVGAGGPAVRDAVGGGAAGYLLMGVVVTVALLAGMLGTVLGVRGHRALPAEEVDPRAGVRGNALRGYREGLAALRDVAAYRVLLVVFVLQAVATGVMLAAAQYVATYTLGQQSALTFLFAALVAPALLVMPLWTRYAARHGKPRSLALASVLFALATLSLVALVPFPGAWLYLPVCVAGIAYAGMQLFPLAMLPDVITSAGRGRGGSMSGLWTAAETGGMALGPGIVLLLLSVTGFRSSTADSVLAQPDAALTAIVVAFSVLPAVLVGASLLVLRRYREPVPAPDPIEDPV</sequence>
<feature type="transmembrane region" description="Helical" evidence="1">
    <location>
        <begin position="374"/>
        <end position="394"/>
    </location>
</feature>
<dbReference type="InterPro" id="IPR036259">
    <property type="entry name" value="MFS_trans_sf"/>
</dbReference>
<feature type="transmembrane region" description="Helical" evidence="1">
    <location>
        <begin position="308"/>
        <end position="327"/>
    </location>
</feature>
<feature type="transmembrane region" description="Helical" evidence="1">
    <location>
        <begin position="181"/>
        <end position="205"/>
    </location>
</feature>
<organism evidence="2 3">
    <name type="scientific">Ornithinimicrobium kibberense</name>
    <dbReference type="NCBI Taxonomy" id="282060"/>
    <lineage>
        <taxon>Bacteria</taxon>
        <taxon>Bacillati</taxon>
        <taxon>Actinomycetota</taxon>
        <taxon>Actinomycetes</taxon>
        <taxon>Micrococcales</taxon>
        <taxon>Ornithinimicrobiaceae</taxon>
        <taxon>Ornithinimicrobium</taxon>
    </lineage>
</organism>
<reference evidence="2 3" key="1">
    <citation type="submission" date="2024-09" db="EMBL/GenBank/DDBJ databases">
        <authorList>
            <person name="Sun Q."/>
            <person name="Mori K."/>
        </authorList>
    </citation>
    <scope>NUCLEOTIDE SEQUENCE [LARGE SCALE GENOMIC DNA]</scope>
    <source>
        <strain evidence="2 3">JCM 12763</strain>
    </source>
</reference>
<dbReference type="Pfam" id="PF13347">
    <property type="entry name" value="MFS_2"/>
    <property type="match status" value="1"/>
</dbReference>
<dbReference type="Proteomes" id="UP001589613">
    <property type="component" value="Unassembled WGS sequence"/>
</dbReference>
<evidence type="ECO:0000313" key="2">
    <source>
        <dbReference type="EMBL" id="MFB9730933.1"/>
    </source>
</evidence>
<keyword evidence="1" id="KW-0472">Membrane</keyword>
<keyword evidence="3" id="KW-1185">Reference proteome</keyword>